<accession>A0A1V9A7Y4</accession>
<evidence type="ECO:0000256" key="1">
    <source>
        <dbReference type="ARBA" id="ARBA00008007"/>
    </source>
</evidence>
<dbReference type="AlphaFoldDB" id="A0A1V9A7Y4"/>
<proteinExistence type="inferred from homology"/>
<gene>
    <name evidence="3" type="ORF">B1813_09215</name>
</gene>
<dbReference type="EMBL" id="MWIH01000005">
    <property type="protein sequence ID" value="OQO93158.1"/>
    <property type="molecule type" value="Genomic_DNA"/>
</dbReference>
<dbReference type="InterPro" id="IPR051910">
    <property type="entry name" value="ComF/GntX_DNA_util-trans"/>
</dbReference>
<feature type="domain" description="Phosphoribosyltransferase" evidence="2">
    <location>
        <begin position="181"/>
        <end position="224"/>
    </location>
</feature>
<keyword evidence="4" id="KW-1185">Reference proteome</keyword>
<dbReference type="InterPro" id="IPR000836">
    <property type="entry name" value="PRTase_dom"/>
</dbReference>
<dbReference type="GO" id="GO:0016757">
    <property type="term" value="F:glycosyltransferase activity"/>
    <property type="evidence" value="ECO:0007669"/>
    <property type="project" value="UniProtKB-KW"/>
</dbReference>
<dbReference type="InterPro" id="IPR029057">
    <property type="entry name" value="PRTase-like"/>
</dbReference>
<dbReference type="PANTHER" id="PTHR47505:SF1">
    <property type="entry name" value="DNA UTILIZATION PROTEIN YHGH"/>
    <property type="match status" value="1"/>
</dbReference>
<organism evidence="3 4">
    <name type="scientific">Saccharomonospora piscinae</name>
    <dbReference type="NCBI Taxonomy" id="687388"/>
    <lineage>
        <taxon>Bacteria</taxon>
        <taxon>Bacillati</taxon>
        <taxon>Actinomycetota</taxon>
        <taxon>Actinomycetes</taxon>
        <taxon>Pseudonocardiales</taxon>
        <taxon>Pseudonocardiaceae</taxon>
        <taxon>Saccharomonospora</taxon>
    </lineage>
</organism>
<dbReference type="Pfam" id="PF00156">
    <property type="entry name" value="Pribosyltran"/>
    <property type="match status" value="1"/>
</dbReference>
<comment type="similarity">
    <text evidence="1">Belongs to the ComF/GntX family.</text>
</comment>
<protein>
    <submittedName>
        <fullName evidence="3">Amidophosphoribosyltransferase</fullName>
    </submittedName>
</protein>
<evidence type="ECO:0000259" key="2">
    <source>
        <dbReference type="Pfam" id="PF00156"/>
    </source>
</evidence>
<dbReference type="Proteomes" id="UP000192591">
    <property type="component" value="Unassembled WGS sequence"/>
</dbReference>
<comment type="caution">
    <text evidence="3">The sequence shown here is derived from an EMBL/GenBank/DDBJ whole genome shotgun (WGS) entry which is preliminary data.</text>
</comment>
<evidence type="ECO:0000313" key="3">
    <source>
        <dbReference type="EMBL" id="OQO93158.1"/>
    </source>
</evidence>
<dbReference type="STRING" id="1962155.B1813_09215"/>
<name>A0A1V9A7Y4_SACPI</name>
<dbReference type="PANTHER" id="PTHR47505">
    <property type="entry name" value="DNA UTILIZATION PROTEIN YHGH"/>
    <property type="match status" value="1"/>
</dbReference>
<dbReference type="SUPFAM" id="SSF53271">
    <property type="entry name" value="PRTase-like"/>
    <property type="match status" value="1"/>
</dbReference>
<sequence length="231" mass="23404">MGRPGAGRSGWRGVLTATLDLLWPSSCAACGRAGPAACEVCLAELARAPLALRPGVSALARHDGAAREFVLAYKEHGRRDLARPLGRALAAVVPLLDGARPDADGTWWLVPVPSRPAASRMRGGPHVRALARECAHALAHAGEPVAVAPALRLSARARDAVGLGRAARVANLAGRVTVTRAGLPPPGTPVVLIDDVVTTGATLTACTRALFEAGVEVGAAVTLTGAGAVTG</sequence>
<keyword evidence="3" id="KW-0808">Transferase</keyword>
<evidence type="ECO:0000313" key="4">
    <source>
        <dbReference type="Proteomes" id="UP000192591"/>
    </source>
</evidence>
<keyword evidence="3" id="KW-0328">Glycosyltransferase</keyword>
<dbReference type="CDD" id="cd06223">
    <property type="entry name" value="PRTases_typeI"/>
    <property type="match status" value="1"/>
</dbReference>
<reference evidence="3 4" key="1">
    <citation type="submission" date="2017-02" db="EMBL/GenBank/DDBJ databases">
        <title>Draft genome of Saccharomonospora sp. 154.</title>
        <authorList>
            <person name="Alonso-Carmona G.S."/>
            <person name="De La Haba R."/>
            <person name="Vera-Gargallo B."/>
            <person name="Sandoval-Trujillo A.H."/>
            <person name="Ramirez-Duran N."/>
            <person name="Ventosa A."/>
        </authorList>
    </citation>
    <scope>NUCLEOTIDE SEQUENCE [LARGE SCALE GENOMIC DNA]</scope>
    <source>
        <strain evidence="3 4">LRS4.154</strain>
    </source>
</reference>
<dbReference type="Gene3D" id="3.40.50.2020">
    <property type="match status" value="1"/>
</dbReference>